<evidence type="ECO:0000256" key="13">
    <source>
        <dbReference type="HAMAP-Rule" id="MF_00409"/>
    </source>
</evidence>
<protein>
    <recommendedName>
        <fullName evidence="4 13">Tetraacyldisaccharide 4'-kinase</fullName>
        <ecNumber evidence="3 13">2.7.1.130</ecNumber>
    </recommendedName>
    <alternativeName>
        <fullName evidence="12 13">Lipid A 4'-kinase</fullName>
    </alternativeName>
</protein>
<comment type="pathway">
    <text evidence="2 13">Glycolipid biosynthesis; lipid IV(A) biosynthesis; lipid IV(A) from (3R)-3-hydroxytetradecanoyl-[acyl-carrier-protein] and UDP-N-acetyl-alpha-D-glucosamine: step 6/6.</text>
</comment>
<dbReference type="EMBL" id="BMGK01000003">
    <property type="protein sequence ID" value="GGD87541.1"/>
    <property type="molecule type" value="Genomic_DNA"/>
</dbReference>
<dbReference type="GO" id="GO:0009245">
    <property type="term" value="P:lipid A biosynthetic process"/>
    <property type="evidence" value="ECO:0007669"/>
    <property type="project" value="UniProtKB-UniRule"/>
</dbReference>
<evidence type="ECO:0000256" key="2">
    <source>
        <dbReference type="ARBA" id="ARBA00004870"/>
    </source>
</evidence>
<dbReference type="HAMAP" id="MF_00409">
    <property type="entry name" value="LpxK"/>
    <property type="match status" value="1"/>
</dbReference>
<comment type="function">
    <text evidence="1 13">Transfers the gamma-phosphate of ATP to the 4'-position of a tetraacyldisaccharide 1-phosphate intermediate (termed DS-1-P) to form tetraacyldisaccharide 1,4'-bis-phosphate (lipid IVA).</text>
</comment>
<evidence type="ECO:0000256" key="6">
    <source>
        <dbReference type="ARBA" id="ARBA00022556"/>
    </source>
</evidence>
<evidence type="ECO:0000256" key="9">
    <source>
        <dbReference type="ARBA" id="ARBA00022777"/>
    </source>
</evidence>
<keyword evidence="5 13" id="KW-0444">Lipid biosynthesis</keyword>
<dbReference type="InterPro" id="IPR027417">
    <property type="entry name" value="P-loop_NTPase"/>
</dbReference>
<dbReference type="NCBIfam" id="TIGR00682">
    <property type="entry name" value="lpxK"/>
    <property type="match status" value="1"/>
</dbReference>
<gene>
    <name evidence="13 14" type="primary">lpxK</name>
    <name evidence="14" type="ORF">GCM10011312_09460</name>
</gene>
<reference evidence="14" key="2">
    <citation type="submission" date="2020-09" db="EMBL/GenBank/DDBJ databases">
        <authorList>
            <person name="Sun Q."/>
            <person name="Zhou Y."/>
        </authorList>
    </citation>
    <scope>NUCLEOTIDE SEQUENCE</scope>
    <source>
        <strain evidence="14">CGMCC 1.12924</strain>
    </source>
</reference>
<dbReference type="Pfam" id="PF02606">
    <property type="entry name" value="LpxK"/>
    <property type="match status" value="1"/>
</dbReference>
<keyword evidence="15" id="KW-1185">Reference proteome</keyword>
<evidence type="ECO:0000256" key="12">
    <source>
        <dbReference type="ARBA" id="ARBA00029757"/>
    </source>
</evidence>
<dbReference type="AlphaFoldDB" id="A0A8J2Y8P5"/>
<dbReference type="GO" id="GO:0005886">
    <property type="term" value="C:plasma membrane"/>
    <property type="evidence" value="ECO:0007669"/>
    <property type="project" value="TreeGrafter"/>
</dbReference>
<keyword evidence="10 13" id="KW-0067">ATP-binding</keyword>
<dbReference type="EC" id="2.7.1.130" evidence="3 13"/>
<evidence type="ECO:0000256" key="5">
    <source>
        <dbReference type="ARBA" id="ARBA00022516"/>
    </source>
</evidence>
<reference evidence="14" key="1">
    <citation type="journal article" date="2014" name="Int. J. Syst. Evol. Microbiol.">
        <title>Complete genome sequence of Corynebacterium casei LMG S-19264T (=DSM 44701T), isolated from a smear-ripened cheese.</title>
        <authorList>
            <consortium name="US DOE Joint Genome Institute (JGI-PGF)"/>
            <person name="Walter F."/>
            <person name="Albersmeier A."/>
            <person name="Kalinowski J."/>
            <person name="Ruckert C."/>
        </authorList>
    </citation>
    <scope>NUCLEOTIDE SEQUENCE</scope>
    <source>
        <strain evidence="14">CGMCC 1.12924</strain>
    </source>
</reference>
<evidence type="ECO:0000313" key="15">
    <source>
        <dbReference type="Proteomes" id="UP000652231"/>
    </source>
</evidence>
<evidence type="ECO:0000256" key="10">
    <source>
        <dbReference type="ARBA" id="ARBA00022840"/>
    </source>
</evidence>
<dbReference type="PANTHER" id="PTHR42724:SF1">
    <property type="entry name" value="TETRAACYLDISACCHARIDE 4'-KINASE, MITOCHONDRIAL-RELATED"/>
    <property type="match status" value="1"/>
</dbReference>
<dbReference type="InterPro" id="IPR003758">
    <property type="entry name" value="LpxK"/>
</dbReference>
<evidence type="ECO:0000256" key="1">
    <source>
        <dbReference type="ARBA" id="ARBA00002274"/>
    </source>
</evidence>
<proteinExistence type="inferred from homology"/>
<evidence type="ECO:0000256" key="8">
    <source>
        <dbReference type="ARBA" id="ARBA00022741"/>
    </source>
</evidence>
<evidence type="ECO:0000256" key="7">
    <source>
        <dbReference type="ARBA" id="ARBA00022679"/>
    </source>
</evidence>
<keyword evidence="8 13" id="KW-0547">Nucleotide-binding</keyword>
<keyword evidence="9 13" id="KW-0418">Kinase</keyword>
<evidence type="ECO:0000256" key="11">
    <source>
        <dbReference type="ARBA" id="ARBA00023098"/>
    </source>
</evidence>
<dbReference type="PANTHER" id="PTHR42724">
    <property type="entry name" value="TETRAACYLDISACCHARIDE 4'-KINASE"/>
    <property type="match status" value="1"/>
</dbReference>
<keyword evidence="11 13" id="KW-0443">Lipid metabolism</keyword>
<dbReference type="UniPathway" id="UPA00359">
    <property type="reaction ID" value="UER00482"/>
</dbReference>
<dbReference type="GO" id="GO:0005524">
    <property type="term" value="F:ATP binding"/>
    <property type="evidence" value="ECO:0007669"/>
    <property type="project" value="UniProtKB-UniRule"/>
</dbReference>
<evidence type="ECO:0000256" key="4">
    <source>
        <dbReference type="ARBA" id="ARBA00016436"/>
    </source>
</evidence>
<accession>A0A8J2Y8P5</accession>
<sequence>MNKLRKILFPFSIAYDGVTSIRNWLFNNNYLKSTKFDIPLICVGNLNMGGTGKSPMIEYLIHLLKDDYKVAVLSRGYKRKSKGFQLVDLNNKVEEVGDEPLQFKLKFPDIVVAVDANRRRGIEKLKDVVEVILLDDAFQHRKVQPLFSILLTSYSDLYFNDLILPAGNLRESKSGAARANCVVVTKCPENLSYSKQQQIQFDLKLKPHQHAYFSSISYASLIQGVEKVKHLEYLEEKEFVLVTGIANPSPLVNYLKSLNLSFKHYNYSDHHNFTGQELVQLDQEKCILTTEKDFMRLKNNIKVAELYYLPISVSFLNKEEGFIERIQNAAAGIPEEENVDF</sequence>
<comment type="catalytic activity">
    <reaction evidence="13">
        <text>a lipid A disaccharide + ATP = a lipid IVA + ADP + H(+)</text>
        <dbReference type="Rhea" id="RHEA:67840"/>
        <dbReference type="ChEBI" id="CHEBI:15378"/>
        <dbReference type="ChEBI" id="CHEBI:30616"/>
        <dbReference type="ChEBI" id="CHEBI:176343"/>
        <dbReference type="ChEBI" id="CHEBI:176425"/>
        <dbReference type="ChEBI" id="CHEBI:456216"/>
        <dbReference type="EC" id="2.7.1.130"/>
    </reaction>
</comment>
<organism evidence="14 15">
    <name type="scientific">Planktosalinus lacus</name>
    <dbReference type="NCBI Taxonomy" id="1526573"/>
    <lineage>
        <taxon>Bacteria</taxon>
        <taxon>Pseudomonadati</taxon>
        <taxon>Bacteroidota</taxon>
        <taxon>Flavobacteriia</taxon>
        <taxon>Flavobacteriales</taxon>
        <taxon>Flavobacteriaceae</taxon>
        <taxon>Planktosalinus</taxon>
    </lineage>
</organism>
<name>A0A8J2Y8P5_9FLAO</name>
<comment type="similarity">
    <text evidence="13">Belongs to the LpxK family.</text>
</comment>
<dbReference type="Proteomes" id="UP000652231">
    <property type="component" value="Unassembled WGS sequence"/>
</dbReference>
<evidence type="ECO:0000313" key="14">
    <source>
        <dbReference type="EMBL" id="GGD87541.1"/>
    </source>
</evidence>
<dbReference type="SUPFAM" id="SSF52540">
    <property type="entry name" value="P-loop containing nucleoside triphosphate hydrolases"/>
    <property type="match status" value="1"/>
</dbReference>
<keyword evidence="7 13" id="KW-0808">Transferase</keyword>
<keyword evidence="6 13" id="KW-0441">Lipid A biosynthesis</keyword>
<comment type="caution">
    <text evidence="14">The sequence shown here is derived from an EMBL/GenBank/DDBJ whole genome shotgun (WGS) entry which is preliminary data.</text>
</comment>
<comment type="caution">
    <text evidence="13">Lacks conserved residue(s) required for the propagation of feature annotation.</text>
</comment>
<dbReference type="GO" id="GO:0009029">
    <property type="term" value="F:lipid-A 4'-kinase activity"/>
    <property type="evidence" value="ECO:0007669"/>
    <property type="project" value="UniProtKB-UniRule"/>
</dbReference>
<evidence type="ECO:0000256" key="3">
    <source>
        <dbReference type="ARBA" id="ARBA00012071"/>
    </source>
</evidence>